<evidence type="ECO:0000313" key="2">
    <source>
        <dbReference type="Proteomes" id="UP001497700"/>
    </source>
</evidence>
<sequence>MARSIPNISFLRLPPATAVLLLSAIFGITNGHALPRQTKTVELHDLNVVPFPPGPTEAPILLSDLLRRQSPNTICGYIGGNPNLPATCLAGSHCVLEQDHGVVGCCPDGGTCQTGIFTGCVDWNSGLQTESNPYVYTCEGSDVCYRNEFAGGYFQFGCGTASSIGTTVETSVDGMSSLIFEETSVPLTELPSPLAEPTTVGSQPTSATDDPDDPDETHSSSSDTTPPTSSAADPPPSTSVPLPPASSSSIFSASLSTLSSSSSSSTTSSSSSSSTTLPSSTIDIPNTTADATSSDGAPEETVTHTSAPATGAGTSTTNRGAIIGGSISGAAVLIGIIIAAILLYLRKRRRNDREGPGPLPTDAPPRTEYISPMRSHGAAFAPLPSWQDDEEDRRPLTQYNNQPYHHPPNEPWRPGPPAMAPARTANTGRGFSQPLRYHPASSHAGGAMPPGVGTGLAPVAEEEQLSEHEYEVLHDHRGGGGRRPVHSSEIDDFSRAYSSAGIGTEEMDYDDDRHPLAVINPDDSPPRSGTASPGDSQSPSRGGAGGTGTGGGIGNRPLWQQNRQQGRNLMWL</sequence>
<accession>A0ACB9Z3C5</accession>
<organism evidence="1 2">
    <name type="scientific">Hypoxylon rubiginosum</name>
    <dbReference type="NCBI Taxonomy" id="110542"/>
    <lineage>
        <taxon>Eukaryota</taxon>
        <taxon>Fungi</taxon>
        <taxon>Dikarya</taxon>
        <taxon>Ascomycota</taxon>
        <taxon>Pezizomycotina</taxon>
        <taxon>Sordariomycetes</taxon>
        <taxon>Xylariomycetidae</taxon>
        <taxon>Xylariales</taxon>
        <taxon>Hypoxylaceae</taxon>
        <taxon>Hypoxylon</taxon>
    </lineage>
</organism>
<name>A0ACB9Z3C5_9PEZI</name>
<dbReference type="Proteomes" id="UP001497700">
    <property type="component" value="Unassembled WGS sequence"/>
</dbReference>
<gene>
    <name evidence="1" type="ORF">F4820DRAFT_262548</name>
</gene>
<comment type="caution">
    <text evidence="1">The sequence shown here is derived from an EMBL/GenBank/DDBJ whole genome shotgun (WGS) entry which is preliminary data.</text>
</comment>
<keyword evidence="2" id="KW-1185">Reference proteome</keyword>
<dbReference type="EMBL" id="MU393461">
    <property type="protein sequence ID" value="KAI4866230.1"/>
    <property type="molecule type" value="Genomic_DNA"/>
</dbReference>
<evidence type="ECO:0000313" key="1">
    <source>
        <dbReference type="EMBL" id="KAI4866230.1"/>
    </source>
</evidence>
<proteinExistence type="predicted"/>
<protein>
    <submittedName>
        <fullName evidence="1">Uncharacterized protein</fullName>
    </submittedName>
</protein>
<reference evidence="1 2" key="1">
    <citation type="journal article" date="2022" name="New Phytol.">
        <title>Ecological generalism drives hyperdiversity of secondary metabolite gene clusters in xylarialean endophytes.</title>
        <authorList>
            <person name="Franco M.E.E."/>
            <person name="Wisecaver J.H."/>
            <person name="Arnold A.E."/>
            <person name="Ju Y.M."/>
            <person name="Slot J.C."/>
            <person name="Ahrendt S."/>
            <person name="Moore L.P."/>
            <person name="Eastman K.E."/>
            <person name="Scott K."/>
            <person name="Konkel Z."/>
            <person name="Mondo S.J."/>
            <person name="Kuo A."/>
            <person name="Hayes R.D."/>
            <person name="Haridas S."/>
            <person name="Andreopoulos B."/>
            <person name="Riley R."/>
            <person name="LaButti K."/>
            <person name="Pangilinan J."/>
            <person name="Lipzen A."/>
            <person name="Amirebrahimi M."/>
            <person name="Yan J."/>
            <person name="Adam C."/>
            <person name="Keymanesh K."/>
            <person name="Ng V."/>
            <person name="Louie K."/>
            <person name="Northen T."/>
            <person name="Drula E."/>
            <person name="Henrissat B."/>
            <person name="Hsieh H.M."/>
            <person name="Youens-Clark K."/>
            <person name="Lutzoni F."/>
            <person name="Miadlikowska J."/>
            <person name="Eastwood D.C."/>
            <person name="Hamelin R.C."/>
            <person name="Grigoriev I.V."/>
            <person name="U'Ren J.M."/>
        </authorList>
    </citation>
    <scope>NUCLEOTIDE SEQUENCE [LARGE SCALE GENOMIC DNA]</scope>
    <source>
        <strain evidence="1 2">CBS 119005</strain>
    </source>
</reference>